<evidence type="ECO:0000313" key="1">
    <source>
        <dbReference type="EMBL" id="PHJ19778.1"/>
    </source>
</evidence>
<dbReference type="GeneID" id="94429760"/>
<proteinExistence type="predicted"/>
<comment type="caution">
    <text evidence="1">The sequence shown here is derived from an EMBL/GenBank/DDBJ whole genome shotgun (WGS) entry which is preliminary data.</text>
</comment>
<feature type="non-terminal residue" evidence="1">
    <location>
        <position position="120"/>
    </location>
</feature>
<reference evidence="1 2" key="1">
    <citation type="journal article" date="2017" name="Int. J. Parasitol.">
        <title>The genome of the protozoan parasite Cystoisospora suis and a reverse vaccinology approach to identify vaccine candidates.</title>
        <authorList>
            <person name="Palmieri N."/>
            <person name="Shrestha A."/>
            <person name="Ruttkowski B."/>
            <person name="Beck T."/>
            <person name="Vogl C."/>
            <person name="Tomley F."/>
            <person name="Blake D.P."/>
            <person name="Joachim A."/>
        </authorList>
    </citation>
    <scope>NUCLEOTIDE SEQUENCE [LARGE SCALE GENOMIC DNA]</scope>
    <source>
        <strain evidence="1 2">Wien I</strain>
    </source>
</reference>
<dbReference type="EMBL" id="MIGC01003218">
    <property type="protein sequence ID" value="PHJ19778.1"/>
    <property type="molecule type" value="Genomic_DNA"/>
</dbReference>
<dbReference type="RefSeq" id="XP_067921474.1">
    <property type="nucleotide sequence ID" value="XM_068066549.1"/>
</dbReference>
<dbReference type="AlphaFoldDB" id="A0A2C6KTP1"/>
<gene>
    <name evidence="1" type="ORF">CSUI_006389</name>
</gene>
<sequence>MHPPSGPSPAYLGGSGAGRGNLLYGGDGVPSSASQDSQFVFAQGGGVVDHGAGGGGGQTAALTTMAGVDKNAGPYAMVSSSFEMFGQTDISGVQQQQTIASAHGEYVHWNVAQQGPPPGG</sequence>
<name>A0A2C6KTP1_9APIC</name>
<evidence type="ECO:0000313" key="2">
    <source>
        <dbReference type="Proteomes" id="UP000221165"/>
    </source>
</evidence>
<accession>A0A2C6KTP1</accession>
<keyword evidence="2" id="KW-1185">Reference proteome</keyword>
<protein>
    <submittedName>
        <fullName evidence="1">Uncharacterized protein</fullName>
    </submittedName>
</protein>
<dbReference type="Proteomes" id="UP000221165">
    <property type="component" value="Unassembled WGS sequence"/>
</dbReference>
<organism evidence="1 2">
    <name type="scientific">Cystoisospora suis</name>
    <dbReference type="NCBI Taxonomy" id="483139"/>
    <lineage>
        <taxon>Eukaryota</taxon>
        <taxon>Sar</taxon>
        <taxon>Alveolata</taxon>
        <taxon>Apicomplexa</taxon>
        <taxon>Conoidasida</taxon>
        <taxon>Coccidia</taxon>
        <taxon>Eucoccidiorida</taxon>
        <taxon>Eimeriorina</taxon>
        <taxon>Sarcocystidae</taxon>
        <taxon>Cystoisospora</taxon>
    </lineage>
</organism>
<dbReference type="VEuPathDB" id="ToxoDB:CSUI_006389"/>